<dbReference type="Gramene" id="ERM95881">
    <property type="protein sequence ID" value="ERM95881"/>
    <property type="gene ID" value="AMTR_s00060p00140310"/>
</dbReference>
<accession>W1NK86</accession>
<keyword evidence="2" id="KW-1185">Reference proteome</keyword>
<reference evidence="2" key="1">
    <citation type="journal article" date="2013" name="Science">
        <title>The Amborella genome and the evolution of flowering plants.</title>
        <authorList>
            <consortium name="Amborella Genome Project"/>
        </authorList>
    </citation>
    <scope>NUCLEOTIDE SEQUENCE [LARGE SCALE GENOMIC DNA]</scope>
</reference>
<sequence>MMMILPPKLQTINKLPPRMRVISCHMRKWSPSLGEVEPGRDWLISDDSYVTTFFFDGSIFPVDIDYMRTPSFERSTFSIDANDITLALKAHVIL</sequence>
<proteinExistence type="predicted"/>
<gene>
    <name evidence="1" type="ORF">AMTR_s00060p00140310</name>
</gene>
<protein>
    <submittedName>
        <fullName evidence="1">Uncharacterized protein</fullName>
    </submittedName>
</protein>
<evidence type="ECO:0000313" key="1">
    <source>
        <dbReference type="EMBL" id="ERM95881.1"/>
    </source>
</evidence>
<dbReference type="HOGENOM" id="CLU_2389154_0_0_1"/>
<dbReference type="AlphaFoldDB" id="W1NK86"/>
<dbReference type="EMBL" id="KI397373">
    <property type="protein sequence ID" value="ERM95881.1"/>
    <property type="molecule type" value="Genomic_DNA"/>
</dbReference>
<organism evidence="1 2">
    <name type="scientific">Amborella trichopoda</name>
    <dbReference type="NCBI Taxonomy" id="13333"/>
    <lineage>
        <taxon>Eukaryota</taxon>
        <taxon>Viridiplantae</taxon>
        <taxon>Streptophyta</taxon>
        <taxon>Embryophyta</taxon>
        <taxon>Tracheophyta</taxon>
        <taxon>Spermatophyta</taxon>
        <taxon>Magnoliopsida</taxon>
        <taxon>Amborellales</taxon>
        <taxon>Amborellaceae</taxon>
        <taxon>Amborella</taxon>
    </lineage>
</organism>
<name>W1NK86_AMBTC</name>
<dbReference type="Proteomes" id="UP000017836">
    <property type="component" value="Unassembled WGS sequence"/>
</dbReference>
<evidence type="ECO:0000313" key="2">
    <source>
        <dbReference type="Proteomes" id="UP000017836"/>
    </source>
</evidence>